<dbReference type="EMBL" id="BROD01000001">
    <property type="protein sequence ID" value="GKX66887.1"/>
    <property type="molecule type" value="Genomic_DNA"/>
</dbReference>
<organism evidence="1 2">
    <name type="scientific">Inconstantimicrobium mannanitabidum</name>
    <dbReference type="NCBI Taxonomy" id="1604901"/>
    <lineage>
        <taxon>Bacteria</taxon>
        <taxon>Bacillati</taxon>
        <taxon>Bacillota</taxon>
        <taxon>Clostridia</taxon>
        <taxon>Eubacteriales</taxon>
        <taxon>Clostridiaceae</taxon>
        <taxon>Inconstantimicrobium</taxon>
    </lineage>
</organism>
<dbReference type="Proteomes" id="UP001058074">
    <property type="component" value="Unassembled WGS sequence"/>
</dbReference>
<proteinExistence type="predicted"/>
<accession>A0ACB5RDL4</accession>
<evidence type="ECO:0000313" key="2">
    <source>
        <dbReference type="Proteomes" id="UP001058074"/>
    </source>
</evidence>
<sequence>MKILKKISLITCSLMILLSVVAFAAGQTLLTYYGTGIRGRESVNSWSFTDAGKSIRINHTNEEWYEGGSGQQDMKVSVKRKDILGAYHYYGNCNVIFSGVGSFTKDFWINDKGTFKLYFEATEGASCADIHGSVTLN</sequence>
<gene>
    <name evidence="1" type="ORF">rsdtw13_21450</name>
</gene>
<protein>
    <submittedName>
        <fullName evidence="1">Uncharacterized protein</fullName>
    </submittedName>
</protein>
<evidence type="ECO:0000313" key="1">
    <source>
        <dbReference type="EMBL" id="GKX66887.1"/>
    </source>
</evidence>
<comment type="caution">
    <text evidence="1">The sequence shown here is derived from an EMBL/GenBank/DDBJ whole genome shotgun (WGS) entry which is preliminary data.</text>
</comment>
<name>A0ACB5RDL4_9CLOT</name>
<reference evidence="1" key="1">
    <citation type="journal article" date="2025" name="Int. J. Syst. Evol. Microbiol.">
        <title>Inconstantimicrobium mannanitabidum sp. nov., a novel member of the family Clostridiaceae isolated from anoxic soil under the treatment of reductive soil disinfestation.</title>
        <authorList>
            <person name="Ueki A."/>
            <person name="Tonouchi A."/>
            <person name="Honma S."/>
            <person name="Kaku N."/>
            <person name="Ueki K."/>
        </authorList>
    </citation>
    <scope>NUCLEOTIDE SEQUENCE</scope>
    <source>
        <strain evidence="1">TW13</strain>
    </source>
</reference>
<keyword evidence="2" id="KW-1185">Reference proteome</keyword>